<dbReference type="RefSeq" id="WP_121197000.1">
    <property type="nucleotide sequence ID" value="NZ_RBKU01000001.1"/>
</dbReference>
<sequence>MKKQLLLFIFLLAFAFEGYSQTGRQVHGIVADSSGVTIPGVVVKLKAGVDSAVVTTNIDGVFTFNAVTAKQFSLTFLSIGFQGLKRNFTFDNGTVPANIGMIKMKTESKMLTTVQITDVNAIKIKEDTTEYKASAYPVRANASTEELVKKLPGVDVDANGNVTAEGKQVTKVRINGKDFFGGDVQTATKNLPADVIESIQMIDDYGDQANLTGIKSGEATKVMNIVIRKDKNYGYSVSGTAGDGRDAIPAPQSASNRYTFSTNSFEFRGDQQIALLGSINNNNTNTFNFGGGGGGGGGFGGGGGGGRGNGGRGGGGGAASASTTASTSNGITDAKSIGLNYRDQWGKTLSVYGSYSFSDNSVNTISSTLQKNNTIQTVKNPDGTTTLLPITINNNQNSKETDGVLNHRITWNMEWKPDTVNYLKITPTYSYGSTTTNAYDLNAFSRNDATYQNYYTNTLGNSNTNSIGGTVLYNHRFNGHGRNFSITANGSSSPNFSYQNPVSVYLTGNPNAPQNQFVTVDSHTNSFGTQLSYIEPLSKVSFLEGSYTYSYAHTTNDKEVDTLTYKSLNIPVVPNVTNFYDALSNNYNYSFITNRFAVNYRLIEPKYNFTLGLGVQPSQLKGVSPASGSIAGSTTTVTVTNFSPTLRYVYNFSRTQAFTLNYNGSSSQPTYSQLNPRLDISNASYPIQGNPNLRPSFTNNVSLRYNQFSFASGDLLFTNLQFSQVDNYIAQNSTTYPRVYAPDKRLNNAILITYANTSGYYTGNGFITYAKPWNKRKYTLILNGGISYVNNISYISNVDSVTYATTTNQNTAKSLTFTPGVRFRLDITDVIDAQASASYGITKTNNTLASAPYSDYRTTVLGVNGKNYFWKDWTLSYDYSKTIYDGYSGNVTNPNILTTYVERRFLKNNAATIRGTVYDVFNENTGYTNTTSGSQTTTTNVNRLGRYFLLTFTLRLQKFAGKAPSSPDMPGGGRMRRDGGQGGPPPGGGGFGGPGGGPQ</sequence>
<feature type="region of interest" description="Disordered" evidence="1">
    <location>
        <begin position="303"/>
        <end position="327"/>
    </location>
</feature>
<organism evidence="4 5">
    <name type="scientific">Mucilaginibacter gracilis</name>
    <dbReference type="NCBI Taxonomy" id="423350"/>
    <lineage>
        <taxon>Bacteria</taxon>
        <taxon>Pseudomonadati</taxon>
        <taxon>Bacteroidota</taxon>
        <taxon>Sphingobacteriia</taxon>
        <taxon>Sphingobacteriales</taxon>
        <taxon>Sphingobacteriaceae</taxon>
        <taxon>Mucilaginibacter</taxon>
    </lineage>
</organism>
<evidence type="ECO:0000313" key="5">
    <source>
        <dbReference type="Proteomes" id="UP000268007"/>
    </source>
</evidence>
<evidence type="ECO:0000256" key="2">
    <source>
        <dbReference type="SAM" id="SignalP"/>
    </source>
</evidence>
<name>A0A495IZ58_9SPHI</name>
<dbReference type="Pfam" id="PF13620">
    <property type="entry name" value="CarboxypepD_reg"/>
    <property type="match status" value="1"/>
</dbReference>
<comment type="caution">
    <text evidence="4">The sequence shown here is derived from an EMBL/GenBank/DDBJ whole genome shotgun (WGS) entry which is preliminary data.</text>
</comment>
<keyword evidence="2" id="KW-0732">Signal</keyword>
<protein>
    <submittedName>
        <fullName evidence="4">Outer membrane receptor protein involved in Fe transport</fullName>
    </submittedName>
</protein>
<dbReference type="AlphaFoldDB" id="A0A495IZ58"/>
<feature type="compositionally biased region" description="Gly residues" evidence="1">
    <location>
        <begin position="988"/>
        <end position="999"/>
    </location>
</feature>
<dbReference type="SUPFAM" id="SSF56935">
    <property type="entry name" value="Porins"/>
    <property type="match status" value="1"/>
</dbReference>
<evidence type="ECO:0000259" key="3">
    <source>
        <dbReference type="Pfam" id="PF14905"/>
    </source>
</evidence>
<feature type="compositionally biased region" description="Gly residues" evidence="1">
    <location>
        <begin position="303"/>
        <end position="318"/>
    </location>
</feature>
<feature type="domain" description="Outer membrane protein beta-barrel" evidence="3">
    <location>
        <begin position="475"/>
        <end position="953"/>
    </location>
</feature>
<dbReference type="InterPro" id="IPR041700">
    <property type="entry name" value="OMP_b-brl_3"/>
</dbReference>
<evidence type="ECO:0000256" key="1">
    <source>
        <dbReference type="SAM" id="MobiDB-lite"/>
    </source>
</evidence>
<accession>A0A495IZ58</accession>
<keyword evidence="5" id="KW-1185">Reference proteome</keyword>
<reference evidence="4 5" key="1">
    <citation type="submission" date="2018-10" db="EMBL/GenBank/DDBJ databases">
        <title>Genomic Encyclopedia of Archaeal and Bacterial Type Strains, Phase II (KMG-II): from individual species to whole genera.</title>
        <authorList>
            <person name="Goeker M."/>
        </authorList>
    </citation>
    <scope>NUCLEOTIDE SEQUENCE [LARGE SCALE GENOMIC DNA]</scope>
    <source>
        <strain evidence="4 5">DSM 18602</strain>
    </source>
</reference>
<dbReference type="EMBL" id="RBKU01000001">
    <property type="protein sequence ID" value="RKR81284.1"/>
    <property type="molecule type" value="Genomic_DNA"/>
</dbReference>
<dbReference type="OrthoDB" id="1086219at2"/>
<proteinExistence type="predicted"/>
<dbReference type="Gene3D" id="2.60.40.1120">
    <property type="entry name" value="Carboxypeptidase-like, regulatory domain"/>
    <property type="match status" value="1"/>
</dbReference>
<keyword evidence="4" id="KW-0675">Receptor</keyword>
<dbReference type="Pfam" id="PF14905">
    <property type="entry name" value="OMP_b-brl_3"/>
    <property type="match status" value="1"/>
</dbReference>
<dbReference type="Proteomes" id="UP000268007">
    <property type="component" value="Unassembled WGS sequence"/>
</dbReference>
<feature type="signal peptide" evidence="2">
    <location>
        <begin position="1"/>
        <end position="20"/>
    </location>
</feature>
<feature type="region of interest" description="Disordered" evidence="1">
    <location>
        <begin position="961"/>
        <end position="999"/>
    </location>
</feature>
<dbReference type="InterPro" id="IPR008969">
    <property type="entry name" value="CarboxyPept-like_regulatory"/>
</dbReference>
<evidence type="ECO:0000313" key="4">
    <source>
        <dbReference type="EMBL" id="RKR81284.1"/>
    </source>
</evidence>
<gene>
    <name evidence="4" type="ORF">BDD43_1429</name>
</gene>
<dbReference type="SUPFAM" id="SSF49464">
    <property type="entry name" value="Carboxypeptidase regulatory domain-like"/>
    <property type="match status" value="1"/>
</dbReference>
<feature type="chain" id="PRO_5019852651" evidence="2">
    <location>
        <begin position="21"/>
        <end position="999"/>
    </location>
</feature>